<evidence type="ECO:0000313" key="8">
    <source>
        <dbReference type="Proteomes" id="UP000823604"/>
    </source>
</evidence>
<dbReference type="InterPro" id="IPR011650">
    <property type="entry name" value="Peptidase_M20_dimer"/>
</dbReference>
<evidence type="ECO:0000256" key="5">
    <source>
        <dbReference type="ARBA" id="ARBA00022833"/>
    </source>
</evidence>
<dbReference type="AlphaFoldDB" id="A0A9D9IGS3"/>
<dbReference type="PANTHER" id="PTHR43808:SF8">
    <property type="entry name" value="PEPTIDASE M20 DIMERISATION DOMAIN-CONTAINING PROTEIN"/>
    <property type="match status" value="1"/>
</dbReference>
<reference evidence="7" key="1">
    <citation type="submission" date="2020-10" db="EMBL/GenBank/DDBJ databases">
        <authorList>
            <person name="Gilroy R."/>
        </authorList>
    </citation>
    <scope>NUCLEOTIDE SEQUENCE</scope>
    <source>
        <strain evidence="7">B1-8020</strain>
    </source>
</reference>
<dbReference type="Pfam" id="PF07687">
    <property type="entry name" value="M20_dimer"/>
    <property type="match status" value="1"/>
</dbReference>
<evidence type="ECO:0000313" key="7">
    <source>
        <dbReference type="EMBL" id="MBO8472167.1"/>
    </source>
</evidence>
<evidence type="ECO:0000256" key="4">
    <source>
        <dbReference type="ARBA" id="ARBA00022801"/>
    </source>
</evidence>
<dbReference type="SUPFAM" id="SSF53187">
    <property type="entry name" value="Zn-dependent exopeptidases"/>
    <property type="match status" value="1"/>
</dbReference>
<feature type="domain" description="Peptidase M20 dimerisation" evidence="6">
    <location>
        <begin position="158"/>
        <end position="243"/>
    </location>
</feature>
<sequence>MNLDNFLNILKIDSSSGKERRLAEYCAYGFATGKSVSEIYEVGDGTLNVYIKWGNPEIVFCTHLDTVPPYIPPRVETLPDGDVRISGRGSCDAKGQIFSMYNACLELENEGYTDFGLLLVSGEETGSKGAKTVDGQVAGGEYLVVGEPTDSKMVTAGKGTKSFRVVIKGVSSHSGYPEYGDSAVMRFVDFVNRLEKVDFPVDQVLGKTTYNIGELESPNSQNILSDRLVFRIYFRTTFASDDEVCRVMESFSDENIEVTAFGGDTPSEYMVLPGFETTTVAFGNDAPHINSFRHKMLCGPGSILVAHTDREHILLSDMCRAKDNYVSIYKKLVGKKCL</sequence>
<keyword evidence="5" id="KW-0862">Zinc</keyword>
<dbReference type="InterPro" id="IPR050072">
    <property type="entry name" value="Peptidase_M20A"/>
</dbReference>
<comment type="cofactor">
    <cofactor evidence="1">
        <name>Zn(2+)</name>
        <dbReference type="ChEBI" id="CHEBI:29105"/>
    </cofactor>
</comment>
<proteinExistence type="inferred from homology"/>
<dbReference type="GO" id="GO:0046872">
    <property type="term" value="F:metal ion binding"/>
    <property type="evidence" value="ECO:0007669"/>
    <property type="project" value="UniProtKB-KW"/>
</dbReference>
<accession>A0A9D9IGS3</accession>
<reference evidence="7" key="2">
    <citation type="journal article" date="2021" name="PeerJ">
        <title>Extensive microbial diversity within the chicken gut microbiome revealed by metagenomics and culture.</title>
        <authorList>
            <person name="Gilroy R."/>
            <person name="Ravi A."/>
            <person name="Getino M."/>
            <person name="Pursley I."/>
            <person name="Horton D.L."/>
            <person name="Alikhan N.F."/>
            <person name="Baker D."/>
            <person name="Gharbi K."/>
            <person name="Hall N."/>
            <person name="Watson M."/>
            <person name="Adriaenssens E.M."/>
            <person name="Foster-Nyarko E."/>
            <person name="Jarju S."/>
            <person name="Secka A."/>
            <person name="Antonio M."/>
            <person name="Oren A."/>
            <person name="Chaudhuri R.R."/>
            <person name="La Ragione R."/>
            <person name="Hildebrand F."/>
            <person name="Pallen M.J."/>
        </authorList>
    </citation>
    <scope>NUCLEOTIDE SEQUENCE</scope>
    <source>
        <strain evidence="7">B1-8020</strain>
    </source>
</reference>
<dbReference type="Pfam" id="PF01546">
    <property type="entry name" value="Peptidase_M20"/>
    <property type="match status" value="1"/>
</dbReference>
<dbReference type="PANTHER" id="PTHR43808">
    <property type="entry name" value="ACETYLORNITHINE DEACETYLASE"/>
    <property type="match status" value="1"/>
</dbReference>
<dbReference type="Gene3D" id="3.30.70.360">
    <property type="match status" value="1"/>
</dbReference>
<name>A0A9D9IGS3_9BACT</name>
<keyword evidence="3" id="KW-0479">Metal-binding</keyword>
<dbReference type="InterPro" id="IPR002933">
    <property type="entry name" value="Peptidase_M20"/>
</dbReference>
<dbReference type="SUPFAM" id="SSF55031">
    <property type="entry name" value="Bacterial exopeptidase dimerisation domain"/>
    <property type="match status" value="1"/>
</dbReference>
<dbReference type="Proteomes" id="UP000823604">
    <property type="component" value="Unassembled WGS sequence"/>
</dbReference>
<dbReference type="EMBL" id="JADIMA010000008">
    <property type="protein sequence ID" value="MBO8472167.1"/>
    <property type="molecule type" value="Genomic_DNA"/>
</dbReference>
<comment type="caution">
    <text evidence="7">The sequence shown here is derived from an EMBL/GenBank/DDBJ whole genome shotgun (WGS) entry which is preliminary data.</text>
</comment>
<organism evidence="7 8">
    <name type="scientific">Candidatus Merdivivens pullicola</name>
    <dbReference type="NCBI Taxonomy" id="2840872"/>
    <lineage>
        <taxon>Bacteria</taxon>
        <taxon>Pseudomonadati</taxon>
        <taxon>Bacteroidota</taxon>
        <taxon>Bacteroidia</taxon>
        <taxon>Bacteroidales</taxon>
        <taxon>Muribaculaceae</taxon>
        <taxon>Muribaculaceae incertae sedis</taxon>
        <taxon>Candidatus Merdivivens</taxon>
    </lineage>
</organism>
<evidence type="ECO:0000256" key="3">
    <source>
        <dbReference type="ARBA" id="ARBA00022723"/>
    </source>
</evidence>
<evidence type="ECO:0000256" key="2">
    <source>
        <dbReference type="ARBA" id="ARBA00006247"/>
    </source>
</evidence>
<dbReference type="Gene3D" id="3.40.630.10">
    <property type="entry name" value="Zn peptidases"/>
    <property type="match status" value="1"/>
</dbReference>
<evidence type="ECO:0000256" key="1">
    <source>
        <dbReference type="ARBA" id="ARBA00001947"/>
    </source>
</evidence>
<dbReference type="InterPro" id="IPR036264">
    <property type="entry name" value="Bact_exopeptidase_dim_dom"/>
</dbReference>
<keyword evidence="4" id="KW-0378">Hydrolase</keyword>
<dbReference type="GO" id="GO:0016787">
    <property type="term" value="F:hydrolase activity"/>
    <property type="evidence" value="ECO:0007669"/>
    <property type="project" value="UniProtKB-KW"/>
</dbReference>
<comment type="similarity">
    <text evidence="2">Belongs to the peptidase M20A family.</text>
</comment>
<protein>
    <submittedName>
        <fullName evidence="7">M20/M25/M40 family metallo-hydrolase</fullName>
    </submittedName>
</protein>
<evidence type="ECO:0000259" key="6">
    <source>
        <dbReference type="Pfam" id="PF07687"/>
    </source>
</evidence>
<gene>
    <name evidence="7" type="ORF">IAB81_00855</name>
</gene>